<organism evidence="1">
    <name type="scientific">Trypanosoma vivax (strain Y486)</name>
    <dbReference type="NCBI Taxonomy" id="1055687"/>
    <lineage>
        <taxon>Eukaryota</taxon>
        <taxon>Discoba</taxon>
        <taxon>Euglenozoa</taxon>
        <taxon>Kinetoplastea</taxon>
        <taxon>Metakinetoplastina</taxon>
        <taxon>Trypanosomatida</taxon>
        <taxon>Trypanosomatidae</taxon>
        <taxon>Trypanosoma</taxon>
        <taxon>Duttonella</taxon>
    </lineage>
</organism>
<dbReference type="VEuPathDB" id="TriTrypDB:TvY486_1101930"/>
<proteinExistence type="predicted"/>
<dbReference type="InterPro" id="IPR052394">
    <property type="entry name" value="LRR-containing"/>
</dbReference>
<reference evidence="1" key="1">
    <citation type="journal article" date="2012" name="Proc. Natl. Acad. Sci. U.S.A.">
        <title>Antigenic diversity is generated by distinct evolutionary mechanisms in African trypanosome species.</title>
        <authorList>
            <person name="Jackson A.P."/>
            <person name="Berry A."/>
            <person name="Aslett M."/>
            <person name="Allison H.C."/>
            <person name="Burton P."/>
            <person name="Vavrova-Anderson J."/>
            <person name="Brown R."/>
            <person name="Browne H."/>
            <person name="Corton N."/>
            <person name="Hauser H."/>
            <person name="Gamble J."/>
            <person name="Gilderthorp R."/>
            <person name="Marcello L."/>
            <person name="McQuillan J."/>
            <person name="Otto T.D."/>
            <person name="Quail M.A."/>
            <person name="Sanders M.J."/>
            <person name="van Tonder A."/>
            <person name="Ginger M.L."/>
            <person name="Field M.C."/>
            <person name="Barry J.D."/>
            <person name="Hertz-Fowler C."/>
            <person name="Berriman M."/>
        </authorList>
    </citation>
    <scope>NUCLEOTIDE SEQUENCE</scope>
    <source>
        <strain evidence="1">Y486</strain>
    </source>
</reference>
<dbReference type="Pfam" id="PF13516">
    <property type="entry name" value="LRR_6"/>
    <property type="match status" value="1"/>
</dbReference>
<accession>G0UA76</accession>
<gene>
    <name evidence="1" type="ORF">TVY486_1101930</name>
</gene>
<dbReference type="PANTHER" id="PTHR24114:SF2">
    <property type="entry name" value="F-BOX DOMAIN-CONTAINING PROTEIN-RELATED"/>
    <property type="match status" value="1"/>
</dbReference>
<name>G0UA76_TRYVY</name>
<dbReference type="InterPro" id="IPR001611">
    <property type="entry name" value="Leu-rich_rpt"/>
</dbReference>
<dbReference type="SMART" id="SM00368">
    <property type="entry name" value="LRR_RI"/>
    <property type="match status" value="5"/>
</dbReference>
<dbReference type="AlphaFoldDB" id="G0UA76"/>
<dbReference type="SUPFAM" id="SSF52047">
    <property type="entry name" value="RNI-like"/>
    <property type="match status" value="1"/>
</dbReference>
<dbReference type="PANTHER" id="PTHR24114">
    <property type="entry name" value="LEUCINE RICH REPEAT FAMILY PROTEIN"/>
    <property type="match status" value="1"/>
</dbReference>
<dbReference type="InterPro" id="IPR032675">
    <property type="entry name" value="LRR_dom_sf"/>
</dbReference>
<evidence type="ECO:0008006" key="2">
    <source>
        <dbReference type="Google" id="ProtNLM"/>
    </source>
</evidence>
<evidence type="ECO:0000313" key="1">
    <source>
        <dbReference type="EMBL" id="CCC52708.1"/>
    </source>
</evidence>
<sequence>MSDIEEAEEIQPLDPLVAYEEVAPAKTKQQLIEEQLSELEKYAFEGTDEFPTHSVAKGFCEGKESLDVSYFSIGRKGSIALAAALRVNLSIKKLTLVNNSITPLGAMEIARALSETKTVVHLDLGQNLLGIRCPGEDIRGGAVITELLKTGNVLKSLSLRDNKLTDQHVAEFAEAAIDNTELGYLDLSFNCIGYLGAVELANIISRNADLQEVNLEWNPFQTIGSHHILGEGLLLNNTIKRFNLSWDGLDDACAQLVGRIISENYIEEIVIAHNRIGPAGAEHIAKGLLNSSALATLILDDNPLQSEGCAALLRVVGDASTLRQLGLQQCRCGPEIVEEANRIRREVRPDVDVIVSDGYFTN</sequence>
<protein>
    <recommendedName>
        <fullName evidence="2">Leucine-rich repeat protein (LRRP)</fullName>
    </recommendedName>
</protein>
<dbReference type="EMBL" id="HE573027">
    <property type="protein sequence ID" value="CCC52708.1"/>
    <property type="molecule type" value="Genomic_DNA"/>
</dbReference>
<dbReference type="Gene3D" id="3.80.10.10">
    <property type="entry name" value="Ribonuclease Inhibitor"/>
    <property type="match status" value="3"/>
</dbReference>